<evidence type="ECO:0000313" key="1">
    <source>
        <dbReference type="EMBL" id="PWZ52747.1"/>
    </source>
</evidence>
<sequence length="21" mass="2544">MLFKRLKVKTSPMCFNVLLFQ</sequence>
<proteinExistence type="predicted"/>
<accession>A0A317Y295</accession>
<dbReference type="Proteomes" id="UP000251960">
    <property type="component" value="Chromosome 1"/>
</dbReference>
<gene>
    <name evidence="1" type="ORF">Zm00014a_041607</name>
</gene>
<name>A0A317Y295_MAIZE</name>
<organism evidence="1">
    <name type="scientific">Zea mays</name>
    <name type="common">Maize</name>
    <dbReference type="NCBI Taxonomy" id="4577"/>
    <lineage>
        <taxon>Eukaryota</taxon>
        <taxon>Viridiplantae</taxon>
        <taxon>Streptophyta</taxon>
        <taxon>Embryophyta</taxon>
        <taxon>Tracheophyta</taxon>
        <taxon>Spermatophyta</taxon>
        <taxon>Magnoliopsida</taxon>
        <taxon>Liliopsida</taxon>
        <taxon>Poales</taxon>
        <taxon>Poaceae</taxon>
        <taxon>PACMAD clade</taxon>
        <taxon>Panicoideae</taxon>
        <taxon>Andropogonodae</taxon>
        <taxon>Andropogoneae</taxon>
        <taxon>Tripsacinae</taxon>
        <taxon>Zea</taxon>
    </lineage>
</organism>
<comment type="caution">
    <text evidence="1">The sequence shown here is derived from an EMBL/GenBank/DDBJ whole genome shotgun (WGS) entry which is preliminary data.</text>
</comment>
<reference evidence="1" key="1">
    <citation type="journal article" date="2018" name="Nat. Genet.">
        <title>Extensive intraspecific gene order and gene structural variations between Mo17 and other maize genomes.</title>
        <authorList>
            <person name="Sun S."/>
            <person name="Zhou Y."/>
            <person name="Chen J."/>
            <person name="Shi J."/>
            <person name="Zhao H."/>
            <person name="Zhao H."/>
            <person name="Song W."/>
            <person name="Zhang M."/>
            <person name="Cui Y."/>
            <person name="Dong X."/>
            <person name="Liu H."/>
            <person name="Ma X."/>
            <person name="Jiao Y."/>
            <person name="Wang B."/>
            <person name="Wei X."/>
            <person name="Stein J.C."/>
            <person name="Glaubitz J.C."/>
            <person name="Lu F."/>
            <person name="Yu G."/>
            <person name="Liang C."/>
            <person name="Fengler K."/>
            <person name="Li B."/>
            <person name="Rafalski A."/>
            <person name="Schnable P.S."/>
            <person name="Ware D.H."/>
            <person name="Buckler E.S."/>
            <person name="Lai J."/>
        </authorList>
    </citation>
    <scope>NUCLEOTIDE SEQUENCE [LARGE SCALE GENOMIC DNA]</scope>
    <source>
        <tissue evidence="1">Seedling</tissue>
    </source>
</reference>
<dbReference type="AlphaFoldDB" id="A0A317Y295"/>
<dbReference type="EMBL" id="NCVQ01000001">
    <property type="protein sequence ID" value="PWZ52747.1"/>
    <property type="molecule type" value="Genomic_DNA"/>
</dbReference>
<protein>
    <submittedName>
        <fullName evidence="1">Uncharacterized protein</fullName>
    </submittedName>
</protein>